<protein>
    <submittedName>
        <fullName evidence="2">Ribosome-associated protein YbcJ (S4-like RNA binding protein)</fullName>
    </submittedName>
</protein>
<keyword evidence="3" id="KW-1185">Reference proteome</keyword>
<sequence length="109" mass="11824">MRPGTMQRLGVTGFTRDAGACARRLSFRFFPTIRLMQTTTFTLEADYVELNQLLKLCGACESGGAGKMLVAEGRVSVDGKVESRKTAKIRAGQIVNCDDLRIRVVAGPA</sequence>
<dbReference type="EMBL" id="SOBT01000008">
    <property type="protein sequence ID" value="TDU32185.1"/>
    <property type="molecule type" value="Genomic_DNA"/>
</dbReference>
<evidence type="ECO:0000313" key="3">
    <source>
        <dbReference type="Proteomes" id="UP000295341"/>
    </source>
</evidence>
<comment type="caution">
    <text evidence="2">The sequence shown here is derived from an EMBL/GenBank/DDBJ whole genome shotgun (WGS) entry which is preliminary data.</text>
</comment>
<organism evidence="2 3">
    <name type="scientific">Panacagrimonas perspica</name>
    <dbReference type="NCBI Taxonomy" id="381431"/>
    <lineage>
        <taxon>Bacteria</taxon>
        <taxon>Pseudomonadati</taxon>
        <taxon>Pseudomonadota</taxon>
        <taxon>Gammaproteobacteria</taxon>
        <taxon>Nevskiales</taxon>
        <taxon>Nevskiaceae</taxon>
        <taxon>Panacagrimonas</taxon>
    </lineage>
</organism>
<dbReference type="Gene3D" id="3.10.290.10">
    <property type="entry name" value="RNA-binding S4 domain"/>
    <property type="match status" value="1"/>
</dbReference>
<name>A0A4R7PDD8_9GAMM</name>
<dbReference type="SUPFAM" id="SSF55174">
    <property type="entry name" value="Alpha-L RNA-binding motif"/>
    <property type="match status" value="1"/>
</dbReference>
<accession>A0A4R7PDD8</accession>
<gene>
    <name evidence="2" type="ORF">DFR24_1574</name>
</gene>
<dbReference type="InterPro" id="IPR036986">
    <property type="entry name" value="S4_RNA-bd_sf"/>
</dbReference>
<proteinExistence type="predicted"/>
<reference evidence="2 3" key="1">
    <citation type="submission" date="2019-03" db="EMBL/GenBank/DDBJ databases">
        <title>Genomic Encyclopedia of Type Strains, Phase IV (KMG-IV): sequencing the most valuable type-strain genomes for metagenomic binning, comparative biology and taxonomic classification.</title>
        <authorList>
            <person name="Goeker M."/>
        </authorList>
    </citation>
    <scope>NUCLEOTIDE SEQUENCE [LARGE SCALE GENOMIC DNA]</scope>
    <source>
        <strain evidence="2 3">DSM 26377</strain>
    </source>
</reference>
<dbReference type="AlphaFoldDB" id="A0A4R7PDD8"/>
<dbReference type="GO" id="GO:0003723">
    <property type="term" value="F:RNA binding"/>
    <property type="evidence" value="ECO:0007669"/>
    <property type="project" value="UniProtKB-KW"/>
</dbReference>
<dbReference type="PROSITE" id="PS50889">
    <property type="entry name" value="S4"/>
    <property type="match status" value="1"/>
</dbReference>
<keyword evidence="1" id="KW-0694">RNA-binding</keyword>
<evidence type="ECO:0000313" key="2">
    <source>
        <dbReference type="EMBL" id="TDU32185.1"/>
    </source>
</evidence>
<evidence type="ECO:0000256" key="1">
    <source>
        <dbReference type="PROSITE-ProRule" id="PRU00182"/>
    </source>
</evidence>
<dbReference type="CDD" id="cd00165">
    <property type="entry name" value="S4"/>
    <property type="match status" value="1"/>
</dbReference>
<dbReference type="Proteomes" id="UP000295341">
    <property type="component" value="Unassembled WGS sequence"/>
</dbReference>
<dbReference type="Pfam" id="PF13275">
    <property type="entry name" value="S4_2"/>
    <property type="match status" value="1"/>
</dbReference>